<dbReference type="InterPro" id="IPR006059">
    <property type="entry name" value="SBP"/>
</dbReference>
<comment type="subcellular location">
    <subcellularLocation>
        <location evidence="1">Periplasm</location>
    </subcellularLocation>
</comment>
<feature type="binding site" evidence="5">
    <location>
        <position position="45"/>
    </location>
    <ligand>
        <name>spermidine</name>
        <dbReference type="ChEBI" id="CHEBI:57834"/>
    </ligand>
</feature>
<reference evidence="7" key="2">
    <citation type="submission" date="2021-04" db="EMBL/GenBank/DDBJ databases">
        <authorList>
            <person name="Gilroy R."/>
        </authorList>
    </citation>
    <scope>NUCLEOTIDE SEQUENCE</scope>
    <source>
        <strain evidence="7">1282</strain>
    </source>
</reference>
<name>A0A9D1YD97_9FIRM</name>
<dbReference type="CDD" id="cd13590">
    <property type="entry name" value="PBP2_PotD_PotF_like"/>
    <property type="match status" value="1"/>
</dbReference>
<dbReference type="EMBL" id="DXDU01000102">
    <property type="protein sequence ID" value="HIY26745.1"/>
    <property type="molecule type" value="Genomic_DNA"/>
</dbReference>
<accession>A0A9D1YD97</accession>
<evidence type="ECO:0000313" key="7">
    <source>
        <dbReference type="EMBL" id="HIY26745.1"/>
    </source>
</evidence>
<proteinExistence type="predicted"/>
<dbReference type="PRINTS" id="PR00909">
    <property type="entry name" value="SPERMDNBNDNG"/>
</dbReference>
<evidence type="ECO:0000256" key="4">
    <source>
        <dbReference type="ARBA" id="ARBA00022764"/>
    </source>
</evidence>
<keyword evidence="2" id="KW-0813">Transport</keyword>
<gene>
    <name evidence="7" type="ORF">H9838_06175</name>
</gene>
<keyword evidence="6" id="KW-1133">Transmembrane helix</keyword>
<dbReference type="PANTHER" id="PTHR30222:SF17">
    <property type="entry name" value="SPERMIDINE_PUTRESCINE-BINDING PERIPLASMIC PROTEIN"/>
    <property type="match status" value="1"/>
</dbReference>
<evidence type="ECO:0000256" key="5">
    <source>
        <dbReference type="PIRSR" id="PIRSR019574-1"/>
    </source>
</evidence>
<evidence type="ECO:0000256" key="3">
    <source>
        <dbReference type="ARBA" id="ARBA00022729"/>
    </source>
</evidence>
<dbReference type="PIRSF" id="PIRSF019574">
    <property type="entry name" value="Periplasmic_polyamine_BP"/>
    <property type="match status" value="1"/>
</dbReference>
<keyword evidence="3" id="KW-0732">Signal</keyword>
<evidence type="ECO:0000256" key="6">
    <source>
        <dbReference type="SAM" id="Phobius"/>
    </source>
</evidence>
<sequence length="341" mass="38324">MDINAEFTRRTGIRVNYTTFDSNESLYSKLAGGGADYDVIIPSDYMISRMIQENMVAELDFDNIPNFQYVDEQFKDPAYDPGSKFSVPYTWGVVGLFYNTEYVDEVTSWEVLWDDQYAGKILMFDNPRDAFGIAQFLLGQDVNTTDPADWNQAADLLKAQKPLVQAYVMDQIFDKMESGEAWIGPYYSGDAAILVDNNENIAYAVPEEGTNYFVDALCVPITSSHKAEAEEYINFLCDPEIAGANMDYIGYSTPISAAKEYMDPEVVASPIHYPEGEVLDRAQVFVNLPEETSAQLDQLWAEVKMGGPGESATLVAIILGFLAVYIAIVVYKHRKRRREMS</sequence>
<dbReference type="Proteomes" id="UP000823915">
    <property type="component" value="Unassembled WGS sequence"/>
</dbReference>
<keyword evidence="6" id="KW-0812">Transmembrane</keyword>
<feature type="transmembrane region" description="Helical" evidence="6">
    <location>
        <begin position="312"/>
        <end position="331"/>
    </location>
</feature>
<protein>
    <submittedName>
        <fullName evidence="7">Spermidine/putrescine ABC transporter substrate-binding protein</fullName>
    </submittedName>
</protein>
<dbReference type="GO" id="GO:0019808">
    <property type="term" value="F:polyamine binding"/>
    <property type="evidence" value="ECO:0007669"/>
    <property type="project" value="InterPro"/>
</dbReference>
<evidence type="ECO:0000256" key="2">
    <source>
        <dbReference type="ARBA" id="ARBA00022448"/>
    </source>
</evidence>
<dbReference type="Pfam" id="PF13416">
    <property type="entry name" value="SBP_bac_8"/>
    <property type="match status" value="1"/>
</dbReference>
<evidence type="ECO:0000256" key="1">
    <source>
        <dbReference type="ARBA" id="ARBA00004418"/>
    </source>
</evidence>
<organism evidence="7 8">
    <name type="scientific">Candidatus Acutalibacter pullistercoris</name>
    <dbReference type="NCBI Taxonomy" id="2838418"/>
    <lineage>
        <taxon>Bacteria</taxon>
        <taxon>Bacillati</taxon>
        <taxon>Bacillota</taxon>
        <taxon>Clostridia</taxon>
        <taxon>Eubacteriales</taxon>
        <taxon>Acutalibacteraceae</taxon>
        <taxon>Acutalibacter</taxon>
    </lineage>
</organism>
<reference evidence="7" key="1">
    <citation type="journal article" date="2021" name="PeerJ">
        <title>Extensive microbial diversity within the chicken gut microbiome revealed by metagenomics and culture.</title>
        <authorList>
            <person name="Gilroy R."/>
            <person name="Ravi A."/>
            <person name="Getino M."/>
            <person name="Pursley I."/>
            <person name="Horton D.L."/>
            <person name="Alikhan N.F."/>
            <person name="Baker D."/>
            <person name="Gharbi K."/>
            <person name="Hall N."/>
            <person name="Watson M."/>
            <person name="Adriaenssens E.M."/>
            <person name="Foster-Nyarko E."/>
            <person name="Jarju S."/>
            <person name="Secka A."/>
            <person name="Antonio M."/>
            <person name="Oren A."/>
            <person name="Chaudhuri R.R."/>
            <person name="La Ragione R."/>
            <person name="Hildebrand F."/>
            <person name="Pallen M.J."/>
        </authorList>
    </citation>
    <scope>NUCLEOTIDE SEQUENCE</scope>
    <source>
        <strain evidence="7">1282</strain>
    </source>
</reference>
<dbReference type="GO" id="GO:0015846">
    <property type="term" value="P:polyamine transport"/>
    <property type="evidence" value="ECO:0007669"/>
    <property type="project" value="InterPro"/>
</dbReference>
<keyword evidence="6" id="KW-0472">Membrane</keyword>
<dbReference type="Gene3D" id="3.40.190.10">
    <property type="entry name" value="Periplasmic binding protein-like II"/>
    <property type="match status" value="2"/>
</dbReference>
<keyword evidence="4" id="KW-0574">Periplasm</keyword>
<evidence type="ECO:0000313" key="8">
    <source>
        <dbReference type="Proteomes" id="UP000823915"/>
    </source>
</evidence>
<dbReference type="GO" id="GO:0042597">
    <property type="term" value="C:periplasmic space"/>
    <property type="evidence" value="ECO:0007669"/>
    <property type="project" value="UniProtKB-SubCell"/>
</dbReference>
<dbReference type="InterPro" id="IPR001188">
    <property type="entry name" value="Sperm_putr-bd"/>
</dbReference>
<comment type="caution">
    <text evidence="7">The sequence shown here is derived from an EMBL/GenBank/DDBJ whole genome shotgun (WGS) entry which is preliminary data.</text>
</comment>
<dbReference type="SUPFAM" id="SSF53850">
    <property type="entry name" value="Periplasmic binding protein-like II"/>
    <property type="match status" value="1"/>
</dbReference>
<dbReference type="AlphaFoldDB" id="A0A9D1YD97"/>
<dbReference type="PANTHER" id="PTHR30222">
    <property type="entry name" value="SPERMIDINE/PUTRESCINE-BINDING PERIPLASMIC PROTEIN"/>
    <property type="match status" value="1"/>
</dbReference>